<dbReference type="PROSITE" id="PS51219">
    <property type="entry name" value="DPCK"/>
    <property type="match status" value="1"/>
</dbReference>
<dbReference type="EC" id="2.7.1.24" evidence="8 9"/>
<comment type="pathway">
    <text evidence="8">Cofactor biosynthesis; coenzyme A biosynthesis; CoA from (R)-pantothenate: step 5/5.</text>
</comment>
<keyword evidence="4 8" id="KW-0547">Nucleotide-binding</keyword>
<keyword evidence="6 8" id="KW-0067">ATP-binding</keyword>
<comment type="subcellular location">
    <subcellularLocation>
        <location evidence="8">Cytoplasm</location>
    </subcellularLocation>
</comment>
<dbReference type="HAMAP" id="MF_00376">
    <property type="entry name" value="Dephospho_CoA_kinase"/>
    <property type="match status" value="1"/>
</dbReference>
<evidence type="ECO:0000313" key="11">
    <source>
        <dbReference type="Proteomes" id="UP000243650"/>
    </source>
</evidence>
<proteinExistence type="inferred from homology"/>
<sequence>MRIGLTGSIATGKSTAAEMLKELDVPVIDADVISREIVEPGTPALEAIERTFGPEVIHPDGTLNREALGEIVFQNEDSRKELNGIIHPEVRRRMKEKAGALEAAGEPVVVLDIPLLFESGLEHMVDRIAVVYVPEALQKERLRTRNDYTEKEAEDRIQSQLSVETKKNKADIVIDNSGSLEETRRQIHRWVEQLKSE</sequence>
<feature type="binding site" evidence="8">
    <location>
        <begin position="10"/>
        <end position="15"/>
    </location>
    <ligand>
        <name>ATP</name>
        <dbReference type="ChEBI" id="CHEBI:30616"/>
    </ligand>
</feature>
<dbReference type="NCBIfam" id="TIGR00152">
    <property type="entry name" value="dephospho-CoA kinase"/>
    <property type="match status" value="1"/>
</dbReference>
<dbReference type="GO" id="GO:0004140">
    <property type="term" value="F:dephospho-CoA kinase activity"/>
    <property type="evidence" value="ECO:0007669"/>
    <property type="project" value="UniProtKB-UniRule"/>
</dbReference>
<dbReference type="PANTHER" id="PTHR10695">
    <property type="entry name" value="DEPHOSPHO-COA KINASE-RELATED"/>
    <property type="match status" value="1"/>
</dbReference>
<accession>A0A2P6MDE4</accession>
<dbReference type="CDD" id="cd02022">
    <property type="entry name" value="DPCK"/>
    <property type="match status" value="1"/>
</dbReference>
<evidence type="ECO:0000256" key="6">
    <source>
        <dbReference type="ARBA" id="ARBA00022840"/>
    </source>
</evidence>
<dbReference type="Pfam" id="PF01121">
    <property type="entry name" value="CoaE"/>
    <property type="match status" value="1"/>
</dbReference>
<keyword evidence="2 8" id="KW-0963">Cytoplasm</keyword>
<evidence type="ECO:0000256" key="7">
    <source>
        <dbReference type="ARBA" id="ARBA00022993"/>
    </source>
</evidence>
<dbReference type="Gene3D" id="3.40.50.300">
    <property type="entry name" value="P-loop containing nucleotide triphosphate hydrolases"/>
    <property type="match status" value="1"/>
</dbReference>
<dbReference type="SUPFAM" id="SSF52540">
    <property type="entry name" value="P-loop containing nucleoside triphosphate hydrolases"/>
    <property type="match status" value="1"/>
</dbReference>
<keyword evidence="11" id="KW-1185">Reference proteome</keyword>
<protein>
    <recommendedName>
        <fullName evidence="8 9">Dephospho-CoA kinase</fullName>
        <ecNumber evidence="8 9">2.7.1.24</ecNumber>
    </recommendedName>
    <alternativeName>
        <fullName evidence="8">Dephosphocoenzyme A kinase</fullName>
    </alternativeName>
</protein>
<evidence type="ECO:0000256" key="4">
    <source>
        <dbReference type="ARBA" id="ARBA00022741"/>
    </source>
</evidence>
<evidence type="ECO:0000256" key="2">
    <source>
        <dbReference type="ARBA" id="ARBA00022490"/>
    </source>
</evidence>
<dbReference type="GO" id="GO:0015937">
    <property type="term" value="P:coenzyme A biosynthetic process"/>
    <property type="evidence" value="ECO:0007669"/>
    <property type="project" value="UniProtKB-UniRule"/>
</dbReference>
<keyword evidence="3 8" id="KW-0808">Transferase</keyword>
<comment type="catalytic activity">
    <reaction evidence="8">
        <text>3'-dephospho-CoA + ATP = ADP + CoA + H(+)</text>
        <dbReference type="Rhea" id="RHEA:18245"/>
        <dbReference type="ChEBI" id="CHEBI:15378"/>
        <dbReference type="ChEBI" id="CHEBI:30616"/>
        <dbReference type="ChEBI" id="CHEBI:57287"/>
        <dbReference type="ChEBI" id="CHEBI:57328"/>
        <dbReference type="ChEBI" id="CHEBI:456216"/>
        <dbReference type="EC" id="2.7.1.24"/>
    </reaction>
</comment>
<dbReference type="UniPathway" id="UPA00241">
    <property type="reaction ID" value="UER00356"/>
</dbReference>
<dbReference type="AlphaFoldDB" id="A0A2P6MDE4"/>
<evidence type="ECO:0000256" key="9">
    <source>
        <dbReference type="NCBIfam" id="TIGR00152"/>
    </source>
</evidence>
<dbReference type="PANTHER" id="PTHR10695:SF46">
    <property type="entry name" value="BIFUNCTIONAL COENZYME A SYNTHASE-RELATED"/>
    <property type="match status" value="1"/>
</dbReference>
<evidence type="ECO:0000256" key="5">
    <source>
        <dbReference type="ARBA" id="ARBA00022777"/>
    </source>
</evidence>
<dbReference type="EMBL" id="PVNS01000019">
    <property type="protein sequence ID" value="PRO64309.1"/>
    <property type="molecule type" value="Genomic_DNA"/>
</dbReference>
<dbReference type="RefSeq" id="WP_105960363.1">
    <property type="nucleotide sequence ID" value="NZ_PVNS01000019.1"/>
</dbReference>
<reference evidence="10 11" key="1">
    <citation type="submission" date="2018-03" db="EMBL/GenBank/DDBJ databases">
        <title>Bacillus urumqiensis sp. nov., a moderately haloalkaliphilic bacterium isolated from a salt lake.</title>
        <authorList>
            <person name="Zhao B."/>
            <person name="Liao Z."/>
        </authorList>
    </citation>
    <scope>NUCLEOTIDE SEQUENCE [LARGE SCALE GENOMIC DNA]</scope>
    <source>
        <strain evidence="10 11">BZ-SZ-XJ18</strain>
    </source>
</reference>
<evidence type="ECO:0000256" key="8">
    <source>
        <dbReference type="HAMAP-Rule" id="MF_00376"/>
    </source>
</evidence>
<organism evidence="10 11">
    <name type="scientific">Alkalicoccus urumqiensis</name>
    <name type="common">Bacillus urumqiensis</name>
    <dbReference type="NCBI Taxonomy" id="1548213"/>
    <lineage>
        <taxon>Bacteria</taxon>
        <taxon>Bacillati</taxon>
        <taxon>Bacillota</taxon>
        <taxon>Bacilli</taxon>
        <taxon>Bacillales</taxon>
        <taxon>Bacillaceae</taxon>
        <taxon>Alkalicoccus</taxon>
    </lineage>
</organism>
<dbReference type="Proteomes" id="UP000243650">
    <property type="component" value="Unassembled WGS sequence"/>
</dbReference>
<keyword evidence="7 8" id="KW-0173">Coenzyme A biosynthesis</keyword>
<evidence type="ECO:0000256" key="1">
    <source>
        <dbReference type="ARBA" id="ARBA00009018"/>
    </source>
</evidence>
<comment type="caution">
    <text evidence="10">The sequence shown here is derived from an EMBL/GenBank/DDBJ whole genome shotgun (WGS) entry which is preliminary data.</text>
</comment>
<evidence type="ECO:0000313" key="10">
    <source>
        <dbReference type="EMBL" id="PRO64309.1"/>
    </source>
</evidence>
<dbReference type="GO" id="GO:0005524">
    <property type="term" value="F:ATP binding"/>
    <property type="evidence" value="ECO:0007669"/>
    <property type="project" value="UniProtKB-UniRule"/>
</dbReference>
<dbReference type="FunFam" id="3.40.50.300:FF:000991">
    <property type="entry name" value="Dephospho-CoA kinase"/>
    <property type="match status" value="1"/>
</dbReference>
<name>A0A2P6MDE4_ALKUR</name>
<comment type="function">
    <text evidence="8">Catalyzes the phosphorylation of the 3'-hydroxyl group of dephosphocoenzyme A to form coenzyme A.</text>
</comment>
<dbReference type="OrthoDB" id="9812943at2"/>
<comment type="similarity">
    <text evidence="1 8">Belongs to the CoaE family.</text>
</comment>
<keyword evidence="5 8" id="KW-0418">Kinase</keyword>
<dbReference type="InterPro" id="IPR001977">
    <property type="entry name" value="Depp_CoAkinase"/>
</dbReference>
<evidence type="ECO:0000256" key="3">
    <source>
        <dbReference type="ARBA" id="ARBA00022679"/>
    </source>
</evidence>
<gene>
    <name evidence="8" type="primary">coaE</name>
    <name evidence="10" type="ORF">C6I21_15350</name>
</gene>
<dbReference type="GO" id="GO:0005737">
    <property type="term" value="C:cytoplasm"/>
    <property type="evidence" value="ECO:0007669"/>
    <property type="project" value="UniProtKB-SubCell"/>
</dbReference>
<dbReference type="InterPro" id="IPR027417">
    <property type="entry name" value="P-loop_NTPase"/>
</dbReference>